<accession>A0ABU0DZH6</accession>
<name>A0ABU0DZH6_9FIRM</name>
<feature type="domain" description="AraC effector-binding" evidence="1">
    <location>
        <begin position="4"/>
        <end position="153"/>
    </location>
</feature>
<gene>
    <name evidence="2" type="ORF">J2S15_000619</name>
</gene>
<organism evidence="2 3">
    <name type="scientific">Breznakia pachnodae</name>
    <dbReference type="NCBI Taxonomy" id="265178"/>
    <lineage>
        <taxon>Bacteria</taxon>
        <taxon>Bacillati</taxon>
        <taxon>Bacillota</taxon>
        <taxon>Erysipelotrichia</taxon>
        <taxon>Erysipelotrichales</taxon>
        <taxon>Erysipelotrichaceae</taxon>
        <taxon>Breznakia</taxon>
    </lineage>
</organism>
<evidence type="ECO:0000313" key="3">
    <source>
        <dbReference type="Proteomes" id="UP001230220"/>
    </source>
</evidence>
<comment type="caution">
    <text evidence="2">The sequence shown here is derived from an EMBL/GenBank/DDBJ whole genome shotgun (WGS) entry which is preliminary data.</text>
</comment>
<dbReference type="Gene3D" id="3.20.80.10">
    <property type="entry name" value="Regulatory factor, effector binding domain"/>
    <property type="match status" value="1"/>
</dbReference>
<sequence>MRIAKITVIQKAEYYTISVRKTIDFMKEYNDEFLDALQKIEAYLKEQGEFISSPPFTCFHNRDLETLDIEMGYEIATKLDDCDTIKINKLPSQKMVMTIDQGDYMKQDPTLMELLDWVNKSEYEETGPIYYYYLNDPDRPAEELLTEMVIAIQ</sequence>
<dbReference type="InterPro" id="IPR029442">
    <property type="entry name" value="GyrI-like"/>
</dbReference>
<dbReference type="Pfam" id="PF06445">
    <property type="entry name" value="GyrI-like"/>
    <property type="match status" value="1"/>
</dbReference>
<dbReference type="Proteomes" id="UP001230220">
    <property type="component" value="Unassembled WGS sequence"/>
</dbReference>
<dbReference type="InterPro" id="IPR010499">
    <property type="entry name" value="AraC_E-bd"/>
</dbReference>
<dbReference type="EMBL" id="JAUSUR010000001">
    <property type="protein sequence ID" value="MDQ0359888.1"/>
    <property type="molecule type" value="Genomic_DNA"/>
</dbReference>
<proteinExistence type="predicted"/>
<reference evidence="2 3" key="1">
    <citation type="submission" date="2023-07" db="EMBL/GenBank/DDBJ databases">
        <title>Genomic Encyclopedia of Type Strains, Phase IV (KMG-IV): sequencing the most valuable type-strain genomes for metagenomic binning, comparative biology and taxonomic classification.</title>
        <authorList>
            <person name="Goeker M."/>
        </authorList>
    </citation>
    <scope>NUCLEOTIDE SEQUENCE [LARGE SCALE GENOMIC DNA]</scope>
    <source>
        <strain evidence="2 3">DSM 16784</strain>
    </source>
</reference>
<evidence type="ECO:0000259" key="1">
    <source>
        <dbReference type="SMART" id="SM00871"/>
    </source>
</evidence>
<dbReference type="SUPFAM" id="SSF55136">
    <property type="entry name" value="Probable bacterial effector-binding domain"/>
    <property type="match status" value="1"/>
</dbReference>
<dbReference type="SMART" id="SM00871">
    <property type="entry name" value="AraC_E_bind"/>
    <property type="match status" value="1"/>
</dbReference>
<keyword evidence="3" id="KW-1185">Reference proteome</keyword>
<dbReference type="InterPro" id="IPR011256">
    <property type="entry name" value="Reg_factor_effector_dom_sf"/>
</dbReference>
<protein>
    <submittedName>
        <fullName evidence="2">Effector-binding domain-containing protein</fullName>
    </submittedName>
</protein>
<evidence type="ECO:0000313" key="2">
    <source>
        <dbReference type="EMBL" id="MDQ0359888.1"/>
    </source>
</evidence>
<dbReference type="RefSeq" id="WP_307405375.1">
    <property type="nucleotide sequence ID" value="NZ_JAUSUR010000001.1"/>
</dbReference>